<evidence type="ECO:0000313" key="5">
    <source>
        <dbReference type="EMBL" id="CAL4782700.1"/>
    </source>
</evidence>
<proteinExistence type="predicted"/>
<dbReference type="Pfam" id="PF25870">
    <property type="entry name" value="WHD_UFL1_5th"/>
    <property type="match status" value="1"/>
</dbReference>
<reference evidence="4" key="2">
    <citation type="submission" date="2024-04" db="EMBL/GenBank/DDBJ databases">
        <authorList>
            <person name="Chen Y."/>
            <person name="Shah S."/>
            <person name="Dougan E. K."/>
            <person name="Thang M."/>
            <person name="Chan C."/>
        </authorList>
    </citation>
    <scope>NUCLEOTIDE SEQUENCE [LARGE SCALE GENOMIC DNA]</scope>
</reference>
<reference evidence="3" key="1">
    <citation type="submission" date="2022-10" db="EMBL/GenBank/DDBJ databases">
        <authorList>
            <person name="Chen Y."/>
            <person name="Dougan E. K."/>
            <person name="Chan C."/>
            <person name="Rhodes N."/>
            <person name="Thang M."/>
        </authorList>
    </citation>
    <scope>NUCLEOTIDE SEQUENCE</scope>
</reference>
<evidence type="ECO:0000256" key="1">
    <source>
        <dbReference type="SAM" id="MobiDB-lite"/>
    </source>
</evidence>
<dbReference type="EMBL" id="CAMXCT020002068">
    <property type="protein sequence ID" value="CAL1148763.1"/>
    <property type="molecule type" value="Genomic_DNA"/>
</dbReference>
<dbReference type="Proteomes" id="UP001152797">
    <property type="component" value="Unassembled WGS sequence"/>
</dbReference>
<feature type="compositionally biased region" description="Basic and acidic residues" evidence="1">
    <location>
        <begin position="561"/>
        <end position="597"/>
    </location>
</feature>
<accession>A0A9P1G0I8</accession>
<sequence length="702" mass="77648">MEAIRALQQQLMEAQRASNARKISERNCIDLVQKLIQTQQVKLFHTSNGKEYLTPEQLDNEIRDCLEACGGRISVTELPNEMGIGMEHLEARVEVLRKRDSSLHKLNNDLFSQQYLQQLAQDVEESLEESGSLQVADLASRYNLPSEYIRNSVLVLLSSQAVVRQNTVHTSSYAARFEARVRGCLRGCLQPVILSQLATRHGFDPDLLNSTVQKMIREEVILGKFQGGAFTPKAYTDAEAKKMDSFFESNGFLTAAMAKTCNLTLKEWVAQRKVEGHTLLSAFVSQHVVEEVQAAVAEALAAGAWIDVQPLLPPSLPASDAAELLLQLSKQFPSAVLLEHVAVSGSFVQGIATALEGEVQQAAEKSMKPRAKKDDEEVDSKKRKAKGKSQKKKGDDDDDSAVRTSESGVSNEAILNHLEDQHPDLPEMALRELCVEVQRHLTQMVAEAAEKLRSSLQTKQKQQFEQADKLVQERYEKLVLGLRGLRALEAAHEKQESPLYQHLLREVVLEPLHALIALRLEEATGQSVEVTAANRKQCLEKLATAEKNPPEVLQRLVAAMAKKDTKETKDSKESKDSKEGKEGKEKGKSKKGDAKDADDPDISELYHAAADDSHIFCRKVDKKREKAAAQEQQRALKERLKEATPSDALAVCHLGLQLALAAEGVSCLVLPCELWALRLAASFFHSEAGSQGQTSNKAALTH</sequence>
<dbReference type="PANTHER" id="PTHR31057">
    <property type="entry name" value="E3 UFM1-PROTEIN LIGASE 1"/>
    <property type="match status" value="1"/>
</dbReference>
<feature type="region of interest" description="Disordered" evidence="1">
    <location>
        <begin position="560"/>
        <end position="600"/>
    </location>
</feature>
<name>A0A9P1G0I8_9DINO</name>
<evidence type="ECO:0000259" key="2">
    <source>
        <dbReference type="Pfam" id="PF09743"/>
    </source>
</evidence>
<evidence type="ECO:0000313" key="3">
    <source>
        <dbReference type="EMBL" id="CAI3995388.1"/>
    </source>
</evidence>
<dbReference type="GO" id="GO:0016874">
    <property type="term" value="F:ligase activity"/>
    <property type="evidence" value="ECO:0007669"/>
    <property type="project" value="UniProtKB-KW"/>
</dbReference>
<dbReference type="GO" id="GO:0005789">
    <property type="term" value="C:endoplasmic reticulum membrane"/>
    <property type="evidence" value="ECO:0007669"/>
    <property type="project" value="TreeGrafter"/>
</dbReference>
<feature type="domain" description="E3 UFM1-protein ligase 1-like N-terminal" evidence="2">
    <location>
        <begin position="4"/>
        <end position="264"/>
    </location>
</feature>
<feature type="compositionally biased region" description="Basic residues" evidence="1">
    <location>
        <begin position="381"/>
        <end position="391"/>
    </location>
</feature>
<keyword evidence="5" id="KW-0436">Ligase</keyword>
<gene>
    <name evidence="3" type="ORF">C1SCF055_LOCUS21959</name>
</gene>
<dbReference type="OrthoDB" id="443268at2759"/>
<organism evidence="3">
    <name type="scientific">Cladocopium goreaui</name>
    <dbReference type="NCBI Taxonomy" id="2562237"/>
    <lineage>
        <taxon>Eukaryota</taxon>
        <taxon>Sar</taxon>
        <taxon>Alveolata</taxon>
        <taxon>Dinophyceae</taxon>
        <taxon>Suessiales</taxon>
        <taxon>Symbiodiniaceae</taxon>
        <taxon>Cladocopium</taxon>
    </lineage>
</organism>
<evidence type="ECO:0000313" key="6">
    <source>
        <dbReference type="Proteomes" id="UP001152797"/>
    </source>
</evidence>
<dbReference type="GO" id="GO:0061666">
    <property type="term" value="F:UFM1 ligase activity"/>
    <property type="evidence" value="ECO:0007669"/>
    <property type="project" value="InterPro"/>
</dbReference>
<dbReference type="EMBL" id="CAMXCT030002068">
    <property type="protein sequence ID" value="CAL4782700.1"/>
    <property type="molecule type" value="Genomic_DNA"/>
</dbReference>
<feature type="region of interest" description="Disordered" evidence="1">
    <location>
        <begin position="362"/>
        <end position="412"/>
    </location>
</feature>
<comment type="caution">
    <text evidence="3">The sequence shown here is derived from an EMBL/GenBank/DDBJ whole genome shotgun (WGS) entry which is preliminary data.</text>
</comment>
<dbReference type="GO" id="GO:0032434">
    <property type="term" value="P:regulation of proteasomal ubiquitin-dependent protein catabolic process"/>
    <property type="evidence" value="ECO:0007669"/>
    <property type="project" value="TreeGrafter"/>
</dbReference>
<keyword evidence="6" id="KW-1185">Reference proteome</keyword>
<dbReference type="GO" id="GO:0034976">
    <property type="term" value="P:response to endoplasmic reticulum stress"/>
    <property type="evidence" value="ECO:0007669"/>
    <property type="project" value="TreeGrafter"/>
</dbReference>
<dbReference type="Pfam" id="PF09743">
    <property type="entry name" value="E3_UFM1_ligase"/>
    <property type="match status" value="1"/>
</dbReference>
<dbReference type="PANTHER" id="PTHR31057:SF0">
    <property type="entry name" value="E3 UFM1-PROTEIN LIGASE 1"/>
    <property type="match status" value="1"/>
</dbReference>
<dbReference type="InterPro" id="IPR018611">
    <property type="entry name" value="Ufl1"/>
</dbReference>
<keyword evidence="5" id="KW-0808">Transferase</keyword>
<dbReference type="InterPro" id="IPR056579">
    <property type="entry name" value="Ufl1_N"/>
</dbReference>
<dbReference type="EMBL" id="CAMXCT010002068">
    <property type="protein sequence ID" value="CAI3995388.1"/>
    <property type="molecule type" value="Genomic_DNA"/>
</dbReference>
<protein>
    <submittedName>
        <fullName evidence="5">E3 UFM1-protein ligase 1 (E3 UFM1-protei n transferase 1)</fullName>
    </submittedName>
</protein>
<evidence type="ECO:0000313" key="4">
    <source>
        <dbReference type="EMBL" id="CAL1148763.1"/>
    </source>
</evidence>
<dbReference type="GO" id="GO:1990592">
    <property type="term" value="P:protein K69-linked ufmylation"/>
    <property type="evidence" value="ECO:0007669"/>
    <property type="project" value="TreeGrafter"/>
</dbReference>
<dbReference type="AlphaFoldDB" id="A0A9P1G0I8"/>